<gene>
    <name evidence="5" type="primary">pcaH</name>
    <name evidence="5" type="ORF">FVP33_17880</name>
</gene>
<organism evidence="5 6">
    <name type="scientific">Lacisediminihabitans profunda</name>
    <dbReference type="NCBI Taxonomy" id="2594790"/>
    <lineage>
        <taxon>Bacteria</taxon>
        <taxon>Bacillati</taxon>
        <taxon>Actinomycetota</taxon>
        <taxon>Actinomycetes</taxon>
        <taxon>Micrococcales</taxon>
        <taxon>Microbacteriaceae</taxon>
        <taxon>Lacisediminihabitans</taxon>
    </lineage>
</organism>
<dbReference type="Pfam" id="PF00775">
    <property type="entry name" value="Dioxygenase_C"/>
    <property type="match status" value="1"/>
</dbReference>
<evidence type="ECO:0000313" key="5">
    <source>
        <dbReference type="EMBL" id="TXN28339.1"/>
    </source>
</evidence>
<dbReference type="SUPFAM" id="SSF49482">
    <property type="entry name" value="Aromatic compound dioxygenase"/>
    <property type="match status" value="1"/>
</dbReference>
<evidence type="ECO:0000256" key="3">
    <source>
        <dbReference type="ARBA" id="ARBA00023002"/>
    </source>
</evidence>
<dbReference type="InterPro" id="IPR015889">
    <property type="entry name" value="Intradiol_dOase_core"/>
</dbReference>
<dbReference type="Proteomes" id="UP000321379">
    <property type="component" value="Unassembled WGS sequence"/>
</dbReference>
<name>A0A5C8UJG5_9MICO</name>
<sequence length="257" mass="28791">MTDPSRDELASQAEISAEITRLQAGATPGADHPDRGFTAYRSATLRHPLHDLVRADPEVIELVSPVYGHTDVAPQESDLTIQHSGEPLGERIIVTGRVLDGEGRPVRNQLVEVWQANSAGRYVHKRDQHPAPLDPNFTGTGRLITGDDGSYRITSIKPGAYPWRNHRNAWRPAHIHFSLFGTEFTQRLVTQMYFPGDPLFPLDPILQSITDASARQRLIAHYDHDVTEPDWAIGYRWDIVLTGSKATWMEGEHDDHA</sequence>
<dbReference type="InterPro" id="IPR012785">
    <property type="entry name" value="Protocat_dOase_b"/>
</dbReference>
<comment type="caution">
    <text evidence="5">The sequence shown here is derived from an EMBL/GenBank/DDBJ whole genome shotgun (WGS) entry which is preliminary data.</text>
</comment>
<evidence type="ECO:0000256" key="2">
    <source>
        <dbReference type="ARBA" id="ARBA00022964"/>
    </source>
</evidence>
<dbReference type="PANTHER" id="PTHR33711">
    <property type="entry name" value="DIOXYGENASE, PUTATIVE (AFU_ORTHOLOGUE AFUA_2G02910)-RELATED"/>
    <property type="match status" value="1"/>
</dbReference>
<evidence type="ECO:0000256" key="1">
    <source>
        <dbReference type="ARBA" id="ARBA00007825"/>
    </source>
</evidence>
<keyword evidence="3 5" id="KW-0560">Oxidoreductase</keyword>
<dbReference type="GO" id="GO:0019619">
    <property type="term" value="P:3,4-dihydroxybenzoate catabolic process"/>
    <property type="evidence" value="ECO:0007669"/>
    <property type="project" value="InterPro"/>
</dbReference>
<dbReference type="AlphaFoldDB" id="A0A5C8UJG5"/>
<dbReference type="EC" id="1.13.11.3" evidence="5"/>
<protein>
    <submittedName>
        <fullName evidence="5">Protocatechuate 3,4-dioxygenase subunit beta</fullName>
        <ecNumber evidence="5">1.13.11.3</ecNumber>
    </submittedName>
</protein>
<proteinExistence type="inferred from homology"/>
<dbReference type="PROSITE" id="PS00083">
    <property type="entry name" value="INTRADIOL_DIOXYGENAS"/>
    <property type="match status" value="1"/>
</dbReference>
<accession>A0A5C8UJG5</accession>
<feature type="domain" description="Intradiol ring-cleavage dioxygenases" evidence="4">
    <location>
        <begin position="94"/>
        <end position="122"/>
    </location>
</feature>
<keyword evidence="6" id="KW-1185">Reference proteome</keyword>
<comment type="similarity">
    <text evidence="1">Belongs to the intradiol ring-cleavage dioxygenase family.</text>
</comment>
<dbReference type="NCBIfam" id="TIGR02422">
    <property type="entry name" value="protocat_beta"/>
    <property type="match status" value="1"/>
</dbReference>
<dbReference type="RefSeq" id="WP_147785053.1">
    <property type="nucleotide sequence ID" value="NZ_VRMG01000015.1"/>
</dbReference>
<evidence type="ECO:0000259" key="4">
    <source>
        <dbReference type="PROSITE" id="PS00083"/>
    </source>
</evidence>
<keyword evidence="2 5" id="KW-0223">Dioxygenase</keyword>
<dbReference type="InterPro" id="IPR000627">
    <property type="entry name" value="Intradiol_dOase_C"/>
</dbReference>
<dbReference type="InterPro" id="IPR050770">
    <property type="entry name" value="Intradiol_RC_Dioxygenase"/>
</dbReference>
<evidence type="ECO:0000313" key="6">
    <source>
        <dbReference type="Proteomes" id="UP000321379"/>
    </source>
</evidence>
<dbReference type="EMBL" id="VRMG01000015">
    <property type="protein sequence ID" value="TXN28339.1"/>
    <property type="molecule type" value="Genomic_DNA"/>
</dbReference>
<reference evidence="5 6" key="1">
    <citation type="submission" date="2019-08" db="EMBL/GenBank/DDBJ databases">
        <title>Bacterial whole genome sequence for Glaciihabitans sp. CHu50b-6-2.</title>
        <authorList>
            <person name="Jin L."/>
        </authorList>
    </citation>
    <scope>NUCLEOTIDE SEQUENCE [LARGE SCALE GENOMIC DNA]</scope>
    <source>
        <strain evidence="5 6">CHu50b-6-2</strain>
    </source>
</reference>
<dbReference type="Gene3D" id="2.60.130.10">
    <property type="entry name" value="Aromatic compound dioxygenase"/>
    <property type="match status" value="1"/>
</dbReference>
<dbReference type="GO" id="GO:0018578">
    <property type="term" value="F:protocatechuate 3,4-dioxygenase activity"/>
    <property type="evidence" value="ECO:0007669"/>
    <property type="project" value="UniProtKB-EC"/>
</dbReference>
<dbReference type="GO" id="GO:0008199">
    <property type="term" value="F:ferric iron binding"/>
    <property type="evidence" value="ECO:0007669"/>
    <property type="project" value="InterPro"/>
</dbReference>
<dbReference type="PANTHER" id="PTHR33711:SF10">
    <property type="entry name" value="INTRADIOL RING-CLEAVAGE DIOXYGENASES DOMAIN-CONTAINING PROTEIN"/>
    <property type="match status" value="1"/>
</dbReference>